<dbReference type="InterPro" id="IPR005184">
    <property type="entry name" value="DUF306_Meta_HslJ"/>
</dbReference>
<protein>
    <submittedName>
        <fullName evidence="2">Heat shock protein HslJ</fullName>
    </submittedName>
</protein>
<dbReference type="Proteomes" id="UP000186221">
    <property type="component" value="Unassembled WGS sequence"/>
</dbReference>
<sequence>MRPSLLLVLVLALAACKEEVPKPLTDPLNLLDHASQWHVFDIAGMVVPDGIAVTMTAPEPGVIAGQSGCNRYSGRVEMRENLLHVGALSGTRMMCPPTEMEVEQAFHSTIGRAKGLRLVGETLEFTDLEGKPLIRAHK</sequence>
<dbReference type="STRING" id="453582.SAMN05421580_102294"/>
<dbReference type="Pfam" id="PF03724">
    <property type="entry name" value="META"/>
    <property type="match status" value="1"/>
</dbReference>
<dbReference type="PANTHER" id="PTHR35535:SF2">
    <property type="entry name" value="DUF306 DOMAIN-CONTAINING PROTEIN"/>
    <property type="match status" value="1"/>
</dbReference>
<dbReference type="AlphaFoldDB" id="A0A1N7K8T9"/>
<dbReference type="PANTHER" id="PTHR35535">
    <property type="entry name" value="HEAT SHOCK PROTEIN HSLJ"/>
    <property type="match status" value="1"/>
</dbReference>
<feature type="domain" description="DUF306" evidence="1">
    <location>
        <begin position="35"/>
        <end position="135"/>
    </location>
</feature>
<accession>A0A1N7K8T9</accession>
<keyword evidence="2" id="KW-0346">Stress response</keyword>
<reference evidence="3" key="1">
    <citation type="submission" date="2017-01" db="EMBL/GenBank/DDBJ databases">
        <authorList>
            <person name="Varghese N."/>
            <person name="Submissions S."/>
        </authorList>
    </citation>
    <scope>NUCLEOTIDE SEQUENCE [LARGE SCALE GENOMIC DNA]</scope>
    <source>
        <strain evidence="3">DSM 19945</strain>
    </source>
</reference>
<dbReference type="InterPro" id="IPR038670">
    <property type="entry name" value="HslJ-like_sf"/>
</dbReference>
<organism evidence="2 3">
    <name type="scientific">Rhodobacter aestuarii</name>
    <dbReference type="NCBI Taxonomy" id="453582"/>
    <lineage>
        <taxon>Bacteria</taxon>
        <taxon>Pseudomonadati</taxon>
        <taxon>Pseudomonadota</taxon>
        <taxon>Alphaproteobacteria</taxon>
        <taxon>Rhodobacterales</taxon>
        <taxon>Rhodobacter group</taxon>
        <taxon>Rhodobacter</taxon>
    </lineage>
</organism>
<evidence type="ECO:0000313" key="3">
    <source>
        <dbReference type="Proteomes" id="UP000186221"/>
    </source>
</evidence>
<dbReference type="OrthoDB" id="9809132at2"/>
<dbReference type="PROSITE" id="PS51257">
    <property type="entry name" value="PROKAR_LIPOPROTEIN"/>
    <property type="match status" value="1"/>
</dbReference>
<gene>
    <name evidence="2" type="ORF">SAMN05421580_102294</name>
</gene>
<dbReference type="RefSeq" id="WP_076483871.1">
    <property type="nucleotide sequence ID" value="NZ_FTOG01000002.1"/>
</dbReference>
<dbReference type="EMBL" id="FTOG01000002">
    <property type="protein sequence ID" value="SIS57884.1"/>
    <property type="molecule type" value="Genomic_DNA"/>
</dbReference>
<evidence type="ECO:0000259" key="1">
    <source>
        <dbReference type="Pfam" id="PF03724"/>
    </source>
</evidence>
<proteinExistence type="predicted"/>
<keyword evidence="3" id="KW-1185">Reference proteome</keyword>
<name>A0A1N7K8T9_9RHOB</name>
<dbReference type="InterPro" id="IPR053147">
    <property type="entry name" value="Hsp_HslJ-like"/>
</dbReference>
<dbReference type="Gene3D" id="2.40.128.270">
    <property type="match status" value="1"/>
</dbReference>
<evidence type="ECO:0000313" key="2">
    <source>
        <dbReference type="EMBL" id="SIS57884.1"/>
    </source>
</evidence>